<evidence type="ECO:0000256" key="1">
    <source>
        <dbReference type="SAM" id="SignalP"/>
    </source>
</evidence>
<reference evidence="2 3" key="1">
    <citation type="submission" date="2020-07" db="EMBL/GenBank/DDBJ databases">
        <title>Complete genome sequence of Mycolicibacterium litorale like strain isolated from cardiac implantable electronic device infection.</title>
        <authorList>
            <person name="Fukano H."/>
            <person name="Miyama H."/>
            <person name="Hoshino Y."/>
        </authorList>
    </citation>
    <scope>NUCLEOTIDE SEQUENCE [LARGE SCALE GENOMIC DNA]</scope>
    <source>
        <strain evidence="2 3">NIIDNTM18</strain>
    </source>
</reference>
<feature type="chain" id="PRO_5027849738" description="Secreted protein" evidence="1">
    <location>
        <begin position="35"/>
        <end position="162"/>
    </location>
</feature>
<dbReference type="AlphaFoldDB" id="A0A6S6P3G2"/>
<keyword evidence="1" id="KW-0732">Signal</keyword>
<evidence type="ECO:0000313" key="2">
    <source>
        <dbReference type="EMBL" id="BCI51210.1"/>
    </source>
</evidence>
<proteinExistence type="predicted"/>
<feature type="signal peptide" evidence="1">
    <location>
        <begin position="1"/>
        <end position="34"/>
    </location>
</feature>
<dbReference type="Proteomes" id="UP000515734">
    <property type="component" value="Chromosome"/>
</dbReference>
<name>A0A6S6P3G2_9MYCO</name>
<accession>A0A6S6P3G2</accession>
<gene>
    <name evidence="2" type="ORF">NIIDNTM18_04880</name>
</gene>
<protein>
    <recommendedName>
        <fullName evidence="4">Secreted protein</fullName>
    </recommendedName>
</protein>
<evidence type="ECO:0008006" key="4">
    <source>
        <dbReference type="Google" id="ProtNLM"/>
    </source>
</evidence>
<dbReference type="EMBL" id="AP023287">
    <property type="protein sequence ID" value="BCI51210.1"/>
    <property type="molecule type" value="Genomic_DNA"/>
</dbReference>
<sequence>MAAGDDNSYMKRTTLAVLAVGAAVLGAPTAVAHAAPPGTPCPPAVDRALAHAPDGAVVQCSSGRWEAYGGPYPHSDRWLSDEDGLDLHGQGMRNPEMMSGPWTGIPQDPATRCRAEQTAVVSAGEVGPPQVAEGEPGQPLRFEVLPVMFSIHLSGDCLWQAN</sequence>
<organism evidence="2 3">
    <name type="scientific">Mycolicibacterium litorale</name>
    <dbReference type="NCBI Taxonomy" id="758802"/>
    <lineage>
        <taxon>Bacteria</taxon>
        <taxon>Bacillati</taxon>
        <taxon>Actinomycetota</taxon>
        <taxon>Actinomycetes</taxon>
        <taxon>Mycobacteriales</taxon>
        <taxon>Mycobacteriaceae</taxon>
        <taxon>Mycolicibacterium</taxon>
    </lineage>
</organism>
<evidence type="ECO:0000313" key="3">
    <source>
        <dbReference type="Proteomes" id="UP000515734"/>
    </source>
</evidence>